<dbReference type="RefSeq" id="WP_155112382.1">
    <property type="nucleotide sequence ID" value="NZ_WMIB01000009.1"/>
</dbReference>
<dbReference type="AlphaFoldDB" id="A0A7X2S5M7"/>
<reference evidence="1 2" key="1">
    <citation type="journal article" date="2017" name="Int. J. Syst. Evol. Microbiol.">
        <title>Bacillus mangrovi sp. nov., isolated from a sediment sample from a mangrove forest.</title>
        <authorList>
            <person name="Gupta V."/>
            <person name="Singh P.K."/>
            <person name="Korpole S."/>
            <person name="Tanuku N.R.S."/>
            <person name="Pinnaka A.K."/>
        </authorList>
    </citation>
    <scope>NUCLEOTIDE SEQUENCE [LARGE SCALE GENOMIC DNA]</scope>
    <source>
        <strain evidence="1 2">KCTC 33872</strain>
    </source>
</reference>
<evidence type="ECO:0000313" key="1">
    <source>
        <dbReference type="EMBL" id="MTH53857.1"/>
    </source>
</evidence>
<name>A0A7X2S5M7_9BACI</name>
<organism evidence="1 2">
    <name type="scientific">Metabacillus mangrovi</name>
    <dbReference type="NCBI Taxonomy" id="1491830"/>
    <lineage>
        <taxon>Bacteria</taxon>
        <taxon>Bacillati</taxon>
        <taxon>Bacillota</taxon>
        <taxon>Bacilli</taxon>
        <taxon>Bacillales</taxon>
        <taxon>Bacillaceae</taxon>
        <taxon>Metabacillus</taxon>
    </lineage>
</organism>
<gene>
    <name evidence="1" type="ORF">GKZ89_10615</name>
</gene>
<sequence>MGHSKMIKGKPAIMTRTFDYRIGDIPCRIDVHTAMDPKGKTVYRVKIASQDSIFSASSADSLKSKAVSKAIMKFKWVSGCSE</sequence>
<evidence type="ECO:0000313" key="2">
    <source>
        <dbReference type="Proteomes" id="UP000434639"/>
    </source>
</evidence>
<accession>A0A7X2S5M7</accession>
<comment type="caution">
    <text evidence="1">The sequence shown here is derived from an EMBL/GenBank/DDBJ whole genome shotgun (WGS) entry which is preliminary data.</text>
</comment>
<keyword evidence="2" id="KW-1185">Reference proteome</keyword>
<dbReference type="EMBL" id="WMIB01000009">
    <property type="protein sequence ID" value="MTH53857.1"/>
    <property type="molecule type" value="Genomic_DNA"/>
</dbReference>
<proteinExistence type="predicted"/>
<protein>
    <submittedName>
        <fullName evidence="1">Uncharacterized protein</fullName>
    </submittedName>
</protein>
<dbReference type="Proteomes" id="UP000434639">
    <property type="component" value="Unassembled WGS sequence"/>
</dbReference>